<evidence type="ECO:0000256" key="1">
    <source>
        <dbReference type="PIRNR" id="PIRNR012702"/>
    </source>
</evidence>
<name>A0ABV7L1Y3_9PROT</name>
<keyword evidence="1" id="KW-0378">Hydrolase</keyword>
<keyword evidence="5" id="KW-1185">Reference proteome</keyword>
<comment type="function">
    <text evidence="1">Involved in peptidolytic degradation of cyclic heptapeptide hepatotoxin microcystin (MC).</text>
</comment>
<dbReference type="PIRSF" id="PIRSF012702">
    <property type="entry name" value="UCP012702"/>
    <property type="match status" value="1"/>
</dbReference>
<reference evidence="5" key="1">
    <citation type="journal article" date="2019" name="Int. J. Syst. Evol. Microbiol.">
        <title>The Global Catalogue of Microorganisms (GCM) 10K type strain sequencing project: providing services to taxonomists for standard genome sequencing and annotation.</title>
        <authorList>
            <consortium name="The Broad Institute Genomics Platform"/>
            <consortium name="The Broad Institute Genome Sequencing Center for Infectious Disease"/>
            <person name="Wu L."/>
            <person name="Ma J."/>
        </authorList>
    </citation>
    <scope>NUCLEOTIDE SEQUENCE [LARGE SCALE GENOMIC DNA]</scope>
    <source>
        <strain evidence="5">KCTC 42964</strain>
    </source>
</reference>
<comment type="cofactor">
    <cofactor evidence="1">
        <name>Zn(2+)</name>
        <dbReference type="ChEBI" id="CHEBI:29105"/>
    </cofactor>
    <text evidence="1">Binds 1 zinc ion per subunit.</text>
</comment>
<dbReference type="InterPro" id="IPR010799">
    <property type="entry name" value="MlrC_C"/>
</dbReference>
<evidence type="ECO:0000313" key="5">
    <source>
        <dbReference type="Proteomes" id="UP001595528"/>
    </source>
</evidence>
<feature type="domain" description="Microcystin LR degradation protein MlrC N-terminal" evidence="3">
    <location>
        <begin position="2"/>
        <end position="288"/>
    </location>
</feature>
<proteinExistence type="inferred from homology"/>
<accession>A0ABV7L1Y3</accession>
<comment type="similarity">
    <text evidence="1">Belongs to the peptidase M81 family.</text>
</comment>
<dbReference type="EMBL" id="JBHRTR010000028">
    <property type="protein sequence ID" value="MFC3228627.1"/>
    <property type="molecule type" value="Genomic_DNA"/>
</dbReference>
<keyword evidence="1" id="KW-0645">Protease</keyword>
<organism evidence="4 5">
    <name type="scientific">Marinibaculum pumilum</name>
    <dbReference type="NCBI Taxonomy" id="1766165"/>
    <lineage>
        <taxon>Bacteria</taxon>
        <taxon>Pseudomonadati</taxon>
        <taxon>Pseudomonadota</taxon>
        <taxon>Alphaproteobacteria</taxon>
        <taxon>Rhodospirillales</taxon>
        <taxon>Rhodospirillaceae</taxon>
        <taxon>Marinibaculum</taxon>
    </lineage>
</organism>
<dbReference type="Pfam" id="PF07171">
    <property type="entry name" value="MlrC_C"/>
    <property type="match status" value="1"/>
</dbReference>
<comment type="caution">
    <text evidence="4">The sequence shown here is derived from an EMBL/GenBank/DDBJ whole genome shotgun (WGS) entry which is preliminary data.</text>
</comment>
<feature type="domain" description="Microcystin LR degradation protein MlrC C-terminal" evidence="2">
    <location>
        <begin position="298"/>
        <end position="481"/>
    </location>
</feature>
<evidence type="ECO:0000259" key="2">
    <source>
        <dbReference type="Pfam" id="PF07171"/>
    </source>
</evidence>
<dbReference type="InterPro" id="IPR009197">
    <property type="entry name" value="MlrC"/>
</dbReference>
<gene>
    <name evidence="4" type="ORF">ACFOGJ_15385</name>
</gene>
<keyword evidence="1" id="KW-0479">Metal-binding</keyword>
<dbReference type="InterPro" id="IPR015995">
    <property type="entry name" value="MlrC_N"/>
</dbReference>
<protein>
    <recommendedName>
        <fullName evidence="1">Microcystinase C</fullName>
        <shortName evidence="1">MlrC</shortName>
    </recommendedName>
</protein>
<evidence type="ECO:0000259" key="3">
    <source>
        <dbReference type="Pfam" id="PF07364"/>
    </source>
</evidence>
<dbReference type="RefSeq" id="WP_379901933.1">
    <property type="nucleotide sequence ID" value="NZ_JBHRTR010000028.1"/>
</dbReference>
<keyword evidence="1" id="KW-0482">Metalloprotease</keyword>
<sequence>MKVFIAGLATETNTFSPIPTGEAAFAENSHIDSPATAAEPDPFSAPLHVWRRMTEERQGQVAESICAFAMPAGRTTRPVYERLRDRILDDLKKAMPVDAVLLIMHGAMVADGYDDCEGDLMARIRAIVGPEVPIGLELDLHCHITEAMLQNATAIMTFKEYPHVDIPDRAADLFGIVADAASGRTKPVMGVFDCRMISMYPTTREPGQSFVAKMKALEGRDGILGVSWGHGFPWGDVAEVGGRILVVADGDRTKADALAEELGREVFAMRDAVANSFVDTDAALDRALEVDAGKPVVLADVADNAGGGAPSDSTFILQRILERGIEGAVSGLYWDPVALGFVAEAGEGATLDLRIGGKCGPASGDPLDLQAKVRAIRDGLQQHFGPSLAPIGRAAWLTVRALKDGMPVGPEVEIVLNDQRTQTFHPEAFTQLGIDLGKARIVVVKSSQHFHAGFAPIAAEVLYVTTPGAIAPDFAAIPYTKKADPFWPRVADPFAA</sequence>
<dbReference type="Proteomes" id="UP001595528">
    <property type="component" value="Unassembled WGS sequence"/>
</dbReference>
<dbReference type="Pfam" id="PF07364">
    <property type="entry name" value="DUF1485"/>
    <property type="match status" value="1"/>
</dbReference>
<evidence type="ECO:0000313" key="4">
    <source>
        <dbReference type="EMBL" id="MFC3228627.1"/>
    </source>
</evidence>